<name>A0AAV7YCN7_9EUKA</name>
<sequence length="105" mass="12361">MFFYLQTCDILVLLTTPLVSKKGKKRENKIPYVFLDGKPLQEVVDIATILDQIETEKKQIEVFNSLNNRLQEEVENSNMSDLETLFKDLEKEEYNLTQFLNDEQN</sequence>
<evidence type="ECO:0000313" key="1">
    <source>
        <dbReference type="EMBL" id="KAJ3426666.1"/>
    </source>
</evidence>
<accession>A0AAV7YCN7</accession>
<protein>
    <submittedName>
        <fullName evidence="1">Uncharacterized protein</fullName>
    </submittedName>
</protein>
<proteinExistence type="predicted"/>
<evidence type="ECO:0000313" key="2">
    <source>
        <dbReference type="Proteomes" id="UP001146793"/>
    </source>
</evidence>
<gene>
    <name evidence="1" type="ORF">M0812_26234</name>
</gene>
<dbReference type="Proteomes" id="UP001146793">
    <property type="component" value="Unassembled WGS sequence"/>
</dbReference>
<dbReference type="AlphaFoldDB" id="A0AAV7YCN7"/>
<comment type="caution">
    <text evidence="1">The sequence shown here is derived from an EMBL/GenBank/DDBJ whole genome shotgun (WGS) entry which is preliminary data.</text>
</comment>
<organism evidence="1 2">
    <name type="scientific">Anaeramoeba flamelloides</name>
    <dbReference type="NCBI Taxonomy" id="1746091"/>
    <lineage>
        <taxon>Eukaryota</taxon>
        <taxon>Metamonada</taxon>
        <taxon>Anaeramoebidae</taxon>
        <taxon>Anaeramoeba</taxon>
    </lineage>
</organism>
<dbReference type="EMBL" id="JANTQA010000063">
    <property type="protein sequence ID" value="KAJ3426666.1"/>
    <property type="molecule type" value="Genomic_DNA"/>
</dbReference>
<reference evidence="1" key="1">
    <citation type="submission" date="2022-08" db="EMBL/GenBank/DDBJ databases">
        <title>Novel sulphate-reducing endosymbionts in the free-living metamonad Anaeramoeba.</title>
        <authorList>
            <person name="Jerlstrom-Hultqvist J."/>
            <person name="Cepicka I."/>
            <person name="Gallot-Lavallee L."/>
            <person name="Salas-Leiva D."/>
            <person name="Curtis B.A."/>
            <person name="Zahonova K."/>
            <person name="Pipaliya S."/>
            <person name="Dacks J."/>
            <person name="Roger A.J."/>
        </authorList>
    </citation>
    <scope>NUCLEOTIDE SEQUENCE</scope>
    <source>
        <strain evidence="1">Busselton2</strain>
    </source>
</reference>